<dbReference type="RefSeq" id="WP_158083143.1">
    <property type="nucleotide sequence ID" value="NZ_LPUF01000002.1"/>
</dbReference>
<dbReference type="GO" id="GO:0004497">
    <property type="term" value="F:monooxygenase activity"/>
    <property type="evidence" value="ECO:0007669"/>
    <property type="project" value="InterPro"/>
</dbReference>
<dbReference type="SUPFAM" id="SSF51905">
    <property type="entry name" value="FAD/NAD(P)-binding domain"/>
    <property type="match status" value="1"/>
</dbReference>
<reference evidence="1 2" key="1">
    <citation type="submission" date="2015-12" db="EMBL/GenBank/DDBJ databases">
        <authorList>
            <person name="Shamseldin A."/>
            <person name="Moawad H."/>
            <person name="Abd El-Rahim W.M."/>
            <person name="Sadowsky M.J."/>
        </authorList>
    </citation>
    <scope>NUCLEOTIDE SEQUENCE [LARGE SCALE GENOMIC DNA]</scope>
    <source>
        <strain evidence="1 2">WF1</strain>
    </source>
</reference>
<dbReference type="STRING" id="1420851.AU255_14440"/>
<dbReference type="PRINTS" id="PR00420">
    <property type="entry name" value="RNGMNOXGNASE"/>
</dbReference>
<dbReference type="Pfam" id="PF04820">
    <property type="entry name" value="Trp_halogenase"/>
    <property type="match status" value="2"/>
</dbReference>
<dbReference type="PANTHER" id="PTHR43747">
    <property type="entry name" value="FAD-BINDING PROTEIN"/>
    <property type="match status" value="1"/>
</dbReference>
<evidence type="ECO:0008006" key="3">
    <source>
        <dbReference type="Google" id="ProtNLM"/>
    </source>
</evidence>
<sequence length="435" mass="48630">MNNTQQNHYEALVIGGGPAGTTIASLLADKGHAICLLEKAHHPRFHIGESLLPMNLPILEKLGVLEQIDAIGMKKYAAEFNSLETSLARDTFYFAKAANKNHPFAYQVRRSEFDEILFRNCQKKGVTALEGMTVTDIDLDSSLKKIKATDAQGKLHEFTAGYLIDASGRDTVLAQQLNSKQKNPKHKMAAIYGHFRNVARRTGKDEGNISIYWFQHGWIWLIPLKDGLMSIGCVCWPAYLKTRQTSLDLFLHQTLECVPEIRLRMQGALLDGEAQATGNYSYQSSIMSGSGFLLIGDAYAFVDPVFSSGVYLAMQSASNGAELVDQLLKKSPQGKQLTTRFEDSVAEEINAFCWFIYRFNSPALHKLLMSSDEASQHPVKQKLKSAVISVLAGDAYNAQIKLPLLAFKLLYFINKLNQYKQNRAFTLFKKQQMGE</sequence>
<evidence type="ECO:0000313" key="1">
    <source>
        <dbReference type="EMBL" id="OQK16286.1"/>
    </source>
</evidence>
<gene>
    <name evidence="1" type="ORF">AU255_14440</name>
</gene>
<dbReference type="PANTHER" id="PTHR43747:SF1">
    <property type="entry name" value="SLR1998 PROTEIN"/>
    <property type="match status" value="1"/>
</dbReference>
<dbReference type="OrthoDB" id="9785276at2"/>
<organism evidence="1 2">
    <name type="scientific">Methyloprofundus sedimenti</name>
    <dbReference type="NCBI Taxonomy" id="1420851"/>
    <lineage>
        <taxon>Bacteria</taxon>
        <taxon>Pseudomonadati</taxon>
        <taxon>Pseudomonadota</taxon>
        <taxon>Gammaproteobacteria</taxon>
        <taxon>Methylococcales</taxon>
        <taxon>Methylococcaceae</taxon>
        <taxon>Methyloprofundus</taxon>
    </lineage>
</organism>
<accession>A0A1V8M470</accession>
<dbReference type="InterPro" id="IPR006905">
    <property type="entry name" value="Flavin_halogenase"/>
</dbReference>
<dbReference type="EMBL" id="LPUF01000002">
    <property type="protein sequence ID" value="OQK16286.1"/>
    <property type="molecule type" value="Genomic_DNA"/>
</dbReference>
<dbReference type="Gene3D" id="3.50.50.60">
    <property type="entry name" value="FAD/NAD(P)-binding domain"/>
    <property type="match status" value="1"/>
</dbReference>
<evidence type="ECO:0000313" key="2">
    <source>
        <dbReference type="Proteomes" id="UP000191980"/>
    </source>
</evidence>
<dbReference type="Proteomes" id="UP000191980">
    <property type="component" value="Unassembled WGS sequence"/>
</dbReference>
<dbReference type="InterPro" id="IPR050816">
    <property type="entry name" value="Flavin-dep_Halogenase_NPB"/>
</dbReference>
<keyword evidence="2" id="KW-1185">Reference proteome</keyword>
<dbReference type="AlphaFoldDB" id="A0A1V8M470"/>
<dbReference type="InterPro" id="IPR036188">
    <property type="entry name" value="FAD/NAD-bd_sf"/>
</dbReference>
<comment type="caution">
    <text evidence="1">The sequence shown here is derived from an EMBL/GenBank/DDBJ whole genome shotgun (WGS) entry which is preliminary data.</text>
</comment>
<protein>
    <recommendedName>
        <fullName evidence="3">Hydroxylase</fullName>
    </recommendedName>
</protein>
<name>A0A1V8M470_9GAMM</name>
<proteinExistence type="predicted"/>